<reference evidence="2" key="1">
    <citation type="submission" date="2022-07" db="EMBL/GenBank/DDBJ databases">
        <title>Evaluation of T. orientalis genome assembly methods using nanopore sequencing and analysis of variation between genomes.</title>
        <authorList>
            <person name="Yam J."/>
            <person name="Micallef M.L."/>
            <person name="Liu M."/>
            <person name="Djordjevic S.P."/>
            <person name="Bogema D.R."/>
            <person name="Jenkins C."/>
        </authorList>
    </citation>
    <scope>NUCLEOTIDE SEQUENCE</scope>
    <source>
        <strain evidence="2">Fish Creek</strain>
    </source>
</reference>
<evidence type="ECO:0000256" key="1">
    <source>
        <dbReference type="SAM" id="Phobius"/>
    </source>
</evidence>
<dbReference type="Proteomes" id="UP000244803">
    <property type="component" value="Chromosome 2"/>
</dbReference>
<feature type="transmembrane region" description="Helical" evidence="1">
    <location>
        <begin position="268"/>
        <end position="289"/>
    </location>
</feature>
<feature type="transmembrane region" description="Helical" evidence="1">
    <location>
        <begin position="367"/>
        <end position="387"/>
    </location>
</feature>
<proteinExistence type="predicted"/>
<feature type="transmembrane region" description="Helical" evidence="1">
    <location>
        <begin position="134"/>
        <end position="153"/>
    </location>
</feature>
<feature type="transmembrane region" description="Helical" evidence="1">
    <location>
        <begin position="234"/>
        <end position="256"/>
    </location>
</feature>
<evidence type="ECO:0000313" key="2">
    <source>
        <dbReference type="EMBL" id="UKJ90202.1"/>
    </source>
</evidence>
<dbReference type="OrthoDB" id="361464at2759"/>
<gene>
    <name evidence="2" type="ORF">MACJ_001133</name>
</gene>
<sequence>MEIDLSDNDLIPTQSCGNKAPKTMREADHSKECISIEHKFHKDPETLQLSSDLSMSVSFGDDDIEYPRTRDLIKSCPFCYTPTRKWIANIKQFDSYLFIFLILWLPYVSRFTFQTSYLHYTDSEPSLRSKTENLLIYLSGFSFGLLMCISELLNGIKVLLDDFGKTEEYGYPKVFNRGSFHRGAQVLHTTRSGFPLWTTKNNVLAVKRPVSLFKWLYSLTMSEYFIHTLVVSRWVIAAAVFSGTFFSLSIASVIWAKGLNDSLHYVSNIHFINGLTLPLVLVYFVRFFYNYISRQIKSRLARREGVKFEDPLPTRSGKTLLKRPIFAFLGDSCPCTYAVDVNSTLPKSYKYSIRYHCVINGINKGTFVIEIGIFTLYTIVTIIHSLFSKIHYRTISR</sequence>
<accession>A0A976M7X9</accession>
<keyword evidence="1" id="KW-1133">Transmembrane helix</keyword>
<evidence type="ECO:0000313" key="3">
    <source>
        <dbReference type="Proteomes" id="UP000244803"/>
    </source>
</evidence>
<keyword evidence="1" id="KW-0812">Transmembrane</keyword>
<protein>
    <submittedName>
        <fullName evidence="2">Uncharacterized protein</fullName>
    </submittedName>
</protein>
<organism evidence="2 3">
    <name type="scientific">Theileria orientalis</name>
    <dbReference type="NCBI Taxonomy" id="68886"/>
    <lineage>
        <taxon>Eukaryota</taxon>
        <taxon>Sar</taxon>
        <taxon>Alveolata</taxon>
        <taxon>Apicomplexa</taxon>
        <taxon>Aconoidasida</taxon>
        <taxon>Piroplasmida</taxon>
        <taxon>Theileriidae</taxon>
        <taxon>Theileria</taxon>
    </lineage>
</organism>
<name>A0A976M7X9_THEOR</name>
<feature type="transmembrane region" description="Helical" evidence="1">
    <location>
        <begin position="93"/>
        <end position="114"/>
    </location>
</feature>
<dbReference type="AlphaFoldDB" id="A0A976M7X9"/>
<dbReference type="EMBL" id="CP056068">
    <property type="protein sequence ID" value="UKJ90202.1"/>
    <property type="molecule type" value="Genomic_DNA"/>
</dbReference>
<keyword evidence="1" id="KW-0472">Membrane</keyword>